<comment type="caution">
    <text evidence="2">The sequence shown here is derived from an EMBL/GenBank/DDBJ whole genome shotgun (WGS) entry which is preliminary data.</text>
</comment>
<feature type="transmembrane region" description="Helical" evidence="1">
    <location>
        <begin position="291"/>
        <end position="312"/>
    </location>
</feature>
<feature type="transmembrane region" description="Helical" evidence="1">
    <location>
        <begin position="131"/>
        <end position="152"/>
    </location>
</feature>
<dbReference type="GO" id="GO:0005886">
    <property type="term" value="C:plasma membrane"/>
    <property type="evidence" value="ECO:0007669"/>
    <property type="project" value="TreeGrafter"/>
</dbReference>
<dbReference type="PANTHER" id="PTHR18640">
    <property type="entry name" value="SOLUTE CARRIER FAMILY 10 MEMBER 7"/>
    <property type="match status" value="1"/>
</dbReference>
<feature type="transmembrane region" description="Helical" evidence="1">
    <location>
        <begin position="164"/>
        <end position="182"/>
    </location>
</feature>
<proteinExistence type="predicted"/>
<dbReference type="AlphaFoldDB" id="A0A848QCG3"/>
<dbReference type="PANTHER" id="PTHR18640:SF5">
    <property type="entry name" value="SODIUM_BILE ACID COTRANSPORTER 7"/>
    <property type="match status" value="1"/>
</dbReference>
<dbReference type="Proteomes" id="UP000561181">
    <property type="component" value="Unassembled WGS sequence"/>
</dbReference>
<evidence type="ECO:0000256" key="1">
    <source>
        <dbReference type="SAM" id="Phobius"/>
    </source>
</evidence>
<feature type="transmembrane region" description="Helical" evidence="1">
    <location>
        <begin position="263"/>
        <end position="285"/>
    </location>
</feature>
<reference evidence="2 3" key="1">
    <citation type="submission" date="2020-04" db="EMBL/GenBank/DDBJ databases">
        <authorList>
            <person name="Liu A."/>
        </authorList>
    </citation>
    <scope>NUCLEOTIDE SEQUENCE [LARGE SCALE GENOMIC DNA]</scope>
    <source>
        <strain evidence="2 3">RZ02</strain>
    </source>
</reference>
<dbReference type="EMBL" id="JABCRE010000002">
    <property type="protein sequence ID" value="NMW31281.1"/>
    <property type="molecule type" value="Genomic_DNA"/>
</dbReference>
<gene>
    <name evidence="2" type="ORF">HKD42_04335</name>
</gene>
<evidence type="ECO:0000313" key="2">
    <source>
        <dbReference type="EMBL" id="NMW31281.1"/>
    </source>
</evidence>
<dbReference type="RefSeq" id="WP_170010632.1">
    <property type="nucleotide sequence ID" value="NZ_JABCRE010000002.1"/>
</dbReference>
<keyword evidence="1" id="KW-0472">Membrane</keyword>
<keyword evidence="1" id="KW-0812">Transmembrane</keyword>
<keyword evidence="3" id="KW-1185">Reference proteome</keyword>
<dbReference type="InterPro" id="IPR016833">
    <property type="entry name" value="Put_Na-Bile_cotransptr"/>
</dbReference>
<sequence length="317" mass="33539">MFAWLSRIDVMIRMLIAAILLASFLPVKGVALEVAYGVSNFAVFVLFFLNGIRLSRNDVARGIRNVTLLVPLALWCFGAMAAAGFTLSIAAAGLVPPLIALGLLYLGALPSTVQSATAYTSMAGGNVASSVVSAALLNILGVFVSAPIFAWLSGGAYVDMGLDGLVKLFLILLLPFGLGQLFQSRFSPWLKSHPALVGWMDRTAISIAVYVAFSGAVEQGIWSRLDLTSWSWLIALLGVLLIFAYGGAWVLSGALSLARGDRISFMYAGAHKSIAMGAPLALVMFPPATAGLILVPLLVYHLLQLVVSAPIASRLNR</sequence>
<feature type="transmembrane region" description="Helical" evidence="1">
    <location>
        <begin position="68"/>
        <end position="92"/>
    </location>
</feature>
<keyword evidence="1" id="KW-1133">Transmembrane helix</keyword>
<evidence type="ECO:0000313" key="3">
    <source>
        <dbReference type="Proteomes" id="UP000561181"/>
    </source>
</evidence>
<accession>A0A848QCG3</accession>
<feature type="transmembrane region" description="Helical" evidence="1">
    <location>
        <begin position="203"/>
        <end position="223"/>
    </location>
</feature>
<organism evidence="2 3">
    <name type="scientific">Pontixanthobacter rizhaonensis</name>
    <dbReference type="NCBI Taxonomy" id="2730337"/>
    <lineage>
        <taxon>Bacteria</taxon>
        <taxon>Pseudomonadati</taxon>
        <taxon>Pseudomonadota</taxon>
        <taxon>Alphaproteobacteria</taxon>
        <taxon>Sphingomonadales</taxon>
        <taxon>Erythrobacteraceae</taxon>
        <taxon>Pontixanthobacter</taxon>
    </lineage>
</organism>
<dbReference type="Pfam" id="PF13593">
    <property type="entry name" value="SBF_like"/>
    <property type="match status" value="1"/>
</dbReference>
<name>A0A848QCG3_9SPHN</name>
<dbReference type="Gene3D" id="1.20.1530.20">
    <property type="match status" value="1"/>
</dbReference>
<feature type="transmembrane region" description="Helical" evidence="1">
    <location>
        <begin position="229"/>
        <end position="251"/>
    </location>
</feature>
<dbReference type="InterPro" id="IPR038770">
    <property type="entry name" value="Na+/solute_symporter_sf"/>
</dbReference>
<protein>
    <submittedName>
        <fullName evidence="2">Bile acid:sodium symporter</fullName>
    </submittedName>
</protein>